<keyword evidence="4" id="KW-1185">Reference proteome</keyword>
<evidence type="ECO:0000313" key="3">
    <source>
        <dbReference type="EMBL" id="KAF7503177.1"/>
    </source>
</evidence>
<dbReference type="OrthoDB" id="3946129at2759"/>
<keyword evidence="1" id="KW-0677">Repeat</keyword>
<dbReference type="Pfam" id="PF24883">
    <property type="entry name" value="NPHP3_N"/>
    <property type="match status" value="1"/>
</dbReference>
<dbReference type="InterPro" id="IPR056884">
    <property type="entry name" value="NPHP3-like_N"/>
</dbReference>
<gene>
    <name evidence="3" type="ORF">GJ744_004247</name>
</gene>
<organism evidence="3 4">
    <name type="scientific">Endocarpon pusillum</name>
    <dbReference type="NCBI Taxonomy" id="364733"/>
    <lineage>
        <taxon>Eukaryota</taxon>
        <taxon>Fungi</taxon>
        <taxon>Dikarya</taxon>
        <taxon>Ascomycota</taxon>
        <taxon>Pezizomycotina</taxon>
        <taxon>Eurotiomycetes</taxon>
        <taxon>Chaetothyriomycetidae</taxon>
        <taxon>Verrucariales</taxon>
        <taxon>Verrucariaceae</taxon>
        <taxon>Endocarpon</taxon>
    </lineage>
</organism>
<comment type="caution">
    <text evidence="3">The sequence shown here is derived from an EMBL/GenBank/DDBJ whole genome shotgun (WGS) entry which is preliminary data.</text>
</comment>
<protein>
    <recommendedName>
        <fullName evidence="2">Nephrocystin 3-like N-terminal domain-containing protein</fullName>
    </recommendedName>
</protein>
<proteinExistence type="predicted"/>
<dbReference type="AlphaFoldDB" id="A0A8H7A8P1"/>
<sequence>MAAAAVDPHKIAPIIFATTFGGLDILFNVMNPEDRDKILDTLCQCGNTIEEGNTFEITFFKTSHPAIAGKMSKLRELLKRQYLTALIFACKIRKRCEDMQMEFESSDEYRRLEPQREKFISWFTRRGNQLWHKMSNEVFEWEGGLKELGRLKSEWAVRKDVNEFITLDGHTVAVRTWLRKKDYPDPSPSDIRSRVMPDGRYSNGADWFLGGDAFHTFCAGFGPPDTADGAIVELSASNDQNENSANTSHDSDVVKRVLWLRGGLGTGKTTILSLVFADLSTSGGLASESESVVRIVPYFCNASESGTKRADCETIIRAMIRRKALL</sequence>
<accession>A0A8H7A8P1</accession>
<dbReference type="Proteomes" id="UP000606974">
    <property type="component" value="Unassembled WGS sequence"/>
</dbReference>
<reference evidence="3" key="1">
    <citation type="submission" date="2020-02" db="EMBL/GenBank/DDBJ databases">
        <authorList>
            <person name="Palmer J.M."/>
        </authorList>
    </citation>
    <scope>NUCLEOTIDE SEQUENCE</scope>
    <source>
        <strain evidence="3">EPUS1.4</strain>
        <tissue evidence="3">Thallus</tissue>
    </source>
</reference>
<feature type="domain" description="Nephrocystin 3-like N-terminal" evidence="2">
    <location>
        <begin position="251"/>
        <end position="321"/>
    </location>
</feature>
<evidence type="ECO:0000259" key="2">
    <source>
        <dbReference type="Pfam" id="PF24883"/>
    </source>
</evidence>
<evidence type="ECO:0000256" key="1">
    <source>
        <dbReference type="ARBA" id="ARBA00022737"/>
    </source>
</evidence>
<dbReference type="EMBL" id="JAACFV010000193">
    <property type="protein sequence ID" value="KAF7503177.1"/>
    <property type="molecule type" value="Genomic_DNA"/>
</dbReference>
<name>A0A8H7A8P1_9EURO</name>
<evidence type="ECO:0000313" key="4">
    <source>
        <dbReference type="Proteomes" id="UP000606974"/>
    </source>
</evidence>